<evidence type="ECO:0000256" key="4">
    <source>
        <dbReference type="ARBA" id="ARBA00022989"/>
    </source>
</evidence>
<comment type="subcellular location">
    <subcellularLocation>
        <location evidence="1">Cell membrane</location>
        <topology evidence="1">Multi-pass membrane protein</topology>
    </subcellularLocation>
</comment>
<feature type="transmembrane region" description="Helical" evidence="6">
    <location>
        <begin position="222"/>
        <end position="243"/>
    </location>
</feature>
<dbReference type="GO" id="GO:0022857">
    <property type="term" value="F:transmembrane transporter activity"/>
    <property type="evidence" value="ECO:0007669"/>
    <property type="project" value="InterPro"/>
</dbReference>
<feature type="transmembrane region" description="Helical" evidence="6">
    <location>
        <begin position="289"/>
        <end position="307"/>
    </location>
</feature>
<feature type="transmembrane region" description="Helical" evidence="6">
    <location>
        <begin position="313"/>
        <end position="336"/>
    </location>
</feature>
<feature type="transmembrane region" description="Helical" evidence="6">
    <location>
        <begin position="146"/>
        <end position="168"/>
    </location>
</feature>
<evidence type="ECO:0000259" key="7">
    <source>
        <dbReference type="PROSITE" id="PS50850"/>
    </source>
</evidence>
<organism evidence="8 9">
    <name type="scientific">Candidatus Ignatzschineria merdigallinarum</name>
    <dbReference type="NCBI Taxonomy" id="2838621"/>
    <lineage>
        <taxon>Bacteria</taxon>
        <taxon>Pseudomonadati</taxon>
        <taxon>Pseudomonadota</taxon>
        <taxon>Gammaproteobacteria</taxon>
        <taxon>Cardiobacteriales</taxon>
        <taxon>Ignatzschineriaceae</taxon>
        <taxon>Ignatzschineria</taxon>
    </lineage>
</organism>
<feature type="transmembrane region" description="Helical" evidence="6">
    <location>
        <begin position="91"/>
        <end position="109"/>
    </location>
</feature>
<sequence length="393" mass="43044">MTFDKGESFVTHQQSALTTRLPLILLIALVMFPQIVETIYSPALPFIAEGFAISQTQATQTLSVYFIAFAFGVTAWGLLCDRMGRRKTTLIALTLYIIAAILAMIAPNFSALLGARILMAFAAAIGSIGTQTMIRDQFSGDQLRYLFSLIGIALAISPILGLIFGVFMVTIGGYQAVFTLLTMIGAFLMIWSLIKLPETMPENHSVHPFWQTLQAMIQDLMIWKYALLIAAFNIMLFSYYQLAPFIFDNLQLDNRLYGLSGLLLGLGTFLGAFLNNRLIRHYQLSGEKLIILAIAIALISALLLTILESGWCFILPMTGIMLAYSIAIPNILSLVLKNYQHTLGTAGAILGFLYYCLIGIGLIFVGTMTSLGIALLIFAGVALMIQCLPSKSS</sequence>
<feature type="transmembrane region" description="Helical" evidence="6">
    <location>
        <begin position="371"/>
        <end position="388"/>
    </location>
</feature>
<dbReference type="PANTHER" id="PTHR43124:SF3">
    <property type="entry name" value="CHLORAMPHENICOL EFFLUX PUMP RV0191"/>
    <property type="match status" value="1"/>
</dbReference>
<keyword evidence="5 6" id="KW-0472">Membrane</keyword>
<protein>
    <submittedName>
        <fullName evidence="8">MFS transporter</fullName>
    </submittedName>
</protein>
<proteinExistence type="predicted"/>
<reference evidence="8" key="1">
    <citation type="journal article" date="2021" name="PeerJ">
        <title>Extensive microbial diversity within the chicken gut microbiome revealed by metagenomics and culture.</title>
        <authorList>
            <person name="Gilroy R."/>
            <person name="Ravi A."/>
            <person name="Getino M."/>
            <person name="Pursley I."/>
            <person name="Horton D.L."/>
            <person name="Alikhan N.F."/>
            <person name="Baker D."/>
            <person name="Gharbi K."/>
            <person name="Hall N."/>
            <person name="Watson M."/>
            <person name="Adriaenssens E.M."/>
            <person name="Foster-Nyarko E."/>
            <person name="Jarju S."/>
            <person name="Secka A."/>
            <person name="Antonio M."/>
            <person name="Oren A."/>
            <person name="Chaudhuri R.R."/>
            <person name="La Ragione R."/>
            <person name="Hildebrand F."/>
            <person name="Pallen M.J."/>
        </authorList>
    </citation>
    <scope>NUCLEOTIDE SEQUENCE</scope>
    <source>
        <strain evidence="8">CHK160-9182</strain>
    </source>
</reference>
<dbReference type="GO" id="GO:0005886">
    <property type="term" value="C:plasma membrane"/>
    <property type="evidence" value="ECO:0007669"/>
    <property type="project" value="UniProtKB-SubCell"/>
</dbReference>
<evidence type="ECO:0000256" key="6">
    <source>
        <dbReference type="SAM" id="Phobius"/>
    </source>
</evidence>
<evidence type="ECO:0000313" key="9">
    <source>
        <dbReference type="Proteomes" id="UP000823934"/>
    </source>
</evidence>
<keyword evidence="3 6" id="KW-0812">Transmembrane</keyword>
<dbReference type="InterPro" id="IPR011701">
    <property type="entry name" value="MFS"/>
</dbReference>
<feature type="transmembrane region" description="Helical" evidence="6">
    <location>
        <begin position="255"/>
        <end position="277"/>
    </location>
</feature>
<reference evidence="8" key="2">
    <citation type="submission" date="2021-04" db="EMBL/GenBank/DDBJ databases">
        <authorList>
            <person name="Gilroy R."/>
        </authorList>
    </citation>
    <scope>NUCLEOTIDE SEQUENCE</scope>
    <source>
        <strain evidence="8">CHK160-9182</strain>
    </source>
</reference>
<evidence type="ECO:0000256" key="2">
    <source>
        <dbReference type="ARBA" id="ARBA00022475"/>
    </source>
</evidence>
<dbReference type="AlphaFoldDB" id="A0A9D1Q5K3"/>
<keyword evidence="2" id="KW-1003">Cell membrane</keyword>
<feature type="transmembrane region" description="Helical" evidence="6">
    <location>
        <begin position="343"/>
        <end position="365"/>
    </location>
</feature>
<keyword evidence="4 6" id="KW-1133">Transmembrane helix</keyword>
<feature type="transmembrane region" description="Helical" evidence="6">
    <location>
        <begin position="174"/>
        <end position="194"/>
    </location>
</feature>
<evidence type="ECO:0000256" key="5">
    <source>
        <dbReference type="ARBA" id="ARBA00023136"/>
    </source>
</evidence>
<dbReference type="PANTHER" id="PTHR43124">
    <property type="entry name" value="PURINE EFFLUX PUMP PBUE"/>
    <property type="match status" value="1"/>
</dbReference>
<gene>
    <name evidence="8" type="ORF">H9889_03485</name>
</gene>
<feature type="transmembrane region" description="Helical" evidence="6">
    <location>
        <begin position="62"/>
        <end position="79"/>
    </location>
</feature>
<dbReference type="EMBL" id="DXHP01000075">
    <property type="protein sequence ID" value="HIW06373.1"/>
    <property type="molecule type" value="Genomic_DNA"/>
</dbReference>
<feature type="transmembrane region" description="Helical" evidence="6">
    <location>
        <begin position="21"/>
        <end position="42"/>
    </location>
</feature>
<comment type="caution">
    <text evidence="8">The sequence shown here is derived from an EMBL/GenBank/DDBJ whole genome shotgun (WGS) entry which is preliminary data.</text>
</comment>
<dbReference type="Proteomes" id="UP000823934">
    <property type="component" value="Unassembled WGS sequence"/>
</dbReference>
<feature type="transmembrane region" description="Helical" evidence="6">
    <location>
        <begin position="115"/>
        <end position="134"/>
    </location>
</feature>
<evidence type="ECO:0000256" key="3">
    <source>
        <dbReference type="ARBA" id="ARBA00022692"/>
    </source>
</evidence>
<dbReference type="InterPro" id="IPR036259">
    <property type="entry name" value="MFS_trans_sf"/>
</dbReference>
<dbReference type="SUPFAM" id="SSF103473">
    <property type="entry name" value="MFS general substrate transporter"/>
    <property type="match status" value="1"/>
</dbReference>
<dbReference type="Gene3D" id="1.20.1720.10">
    <property type="entry name" value="Multidrug resistance protein D"/>
    <property type="match status" value="1"/>
</dbReference>
<dbReference type="InterPro" id="IPR020846">
    <property type="entry name" value="MFS_dom"/>
</dbReference>
<evidence type="ECO:0000313" key="8">
    <source>
        <dbReference type="EMBL" id="HIW06373.1"/>
    </source>
</evidence>
<name>A0A9D1Q5K3_9GAMM</name>
<dbReference type="Pfam" id="PF07690">
    <property type="entry name" value="MFS_1"/>
    <property type="match status" value="1"/>
</dbReference>
<accession>A0A9D1Q5K3</accession>
<dbReference type="PROSITE" id="PS50850">
    <property type="entry name" value="MFS"/>
    <property type="match status" value="1"/>
</dbReference>
<dbReference type="InterPro" id="IPR050189">
    <property type="entry name" value="MFS_Efflux_Transporters"/>
</dbReference>
<feature type="domain" description="Major facilitator superfamily (MFS) profile" evidence="7">
    <location>
        <begin position="21"/>
        <end position="393"/>
    </location>
</feature>
<evidence type="ECO:0000256" key="1">
    <source>
        <dbReference type="ARBA" id="ARBA00004651"/>
    </source>
</evidence>